<evidence type="ECO:0000256" key="2">
    <source>
        <dbReference type="ARBA" id="ARBA00012150"/>
    </source>
</evidence>
<dbReference type="Gene3D" id="3.30.70.100">
    <property type="match status" value="1"/>
</dbReference>
<dbReference type="InterPro" id="IPR020456">
    <property type="entry name" value="Acylphosphatase"/>
</dbReference>
<dbReference type="PANTHER" id="PTHR47268:SF4">
    <property type="entry name" value="ACYLPHOSPHATASE"/>
    <property type="match status" value="1"/>
</dbReference>
<dbReference type="Pfam" id="PF00708">
    <property type="entry name" value="Acylphosphatase"/>
    <property type="match status" value="1"/>
</dbReference>
<dbReference type="PANTHER" id="PTHR47268">
    <property type="entry name" value="ACYLPHOSPHATASE"/>
    <property type="match status" value="1"/>
</dbReference>
<evidence type="ECO:0000313" key="10">
    <source>
        <dbReference type="EMBL" id="CAA9460554.1"/>
    </source>
</evidence>
<dbReference type="InterPro" id="IPR036046">
    <property type="entry name" value="Acylphosphatase-like_dom_sf"/>
</dbReference>
<accession>A0A6J4R0J6</accession>
<gene>
    <name evidence="10" type="ORF">AVDCRST_MAG02-2213</name>
</gene>
<dbReference type="AlphaFoldDB" id="A0A6J4R0J6"/>
<feature type="active site" evidence="5">
    <location>
        <position position="22"/>
    </location>
</feature>
<feature type="compositionally biased region" description="Basic and acidic residues" evidence="8">
    <location>
        <begin position="82"/>
        <end position="93"/>
    </location>
</feature>
<evidence type="ECO:0000256" key="4">
    <source>
        <dbReference type="ARBA" id="ARBA00047645"/>
    </source>
</evidence>
<feature type="region of interest" description="Disordered" evidence="8">
    <location>
        <begin position="68"/>
        <end position="93"/>
    </location>
</feature>
<protein>
    <recommendedName>
        <fullName evidence="3 5">Acylphosphatase</fullName>
        <ecNumber evidence="2 5">3.6.1.7</ecNumber>
    </recommendedName>
</protein>
<name>A0A6J4R0J6_9ACTN</name>
<sequence length="93" mass="10340">MQDERERADVRVTGRVQGVFFRDSARRNAERLGLSGWVRNSPDGAVEAVFEGPSEGVREMVRWCEQGPPDASVEDVSADFGPGREDLTGFEVR</sequence>
<dbReference type="PROSITE" id="PS51160">
    <property type="entry name" value="ACYLPHOSPHATASE_3"/>
    <property type="match status" value="1"/>
</dbReference>
<evidence type="ECO:0000256" key="3">
    <source>
        <dbReference type="ARBA" id="ARBA00015991"/>
    </source>
</evidence>
<evidence type="ECO:0000256" key="7">
    <source>
        <dbReference type="RuleBase" id="RU004168"/>
    </source>
</evidence>
<evidence type="ECO:0000256" key="6">
    <source>
        <dbReference type="RuleBase" id="RU000553"/>
    </source>
</evidence>
<dbReference type="EMBL" id="CADCVH010000073">
    <property type="protein sequence ID" value="CAA9460554.1"/>
    <property type="molecule type" value="Genomic_DNA"/>
</dbReference>
<keyword evidence="5 6" id="KW-0378">Hydrolase</keyword>
<proteinExistence type="inferred from homology"/>
<dbReference type="PROSITE" id="PS00151">
    <property type="entry name" value="ACYLPHOSPHATASE_2"/>
    <property type="match status" value="1"/>
</dbReference>
<evidence type="ECO:0000259" key="9">
    <source>
        <dbReference type="PROSITE" id="PS51160"/>
    </source>
</evidence>
<evidence type="ECO:0000256" key="1">
    <source>
        <dbReference type="ARBA" id="ARBA00005614"/>
    </source>
</evidence>
<evidence type="ECO:0000256" key="8">
    <source>
        <dbReference type="SAM" id="MobiDB-lite"/>
    </source>
</evidence>
<dbReference type="PRINTS" id="PR00112">
    <property type="entry name" value="ACYLPHPHTASE"/>
</dbReference>
<organism evidence="10">
    <name type="scientific">uncultured Rubrobacteraceae bacterium</name>
    <dbReference type="NCBI Taxonomy" id="349277"/>
    <lineage>
        <taxon>Bacteria</taxon>
        <taxon>Bacillati</taxon>
        <taxon>Actinomycetota</taxon>
        <taxon>Rubrobacteria</taxon>
        <taxon>Rubrobacterales</taxon>
        <taxon>Rubrobacteraceae</taxon>
        <taxon>environmental samples</taxon>
    </lineage>
</organism>
<comment type="catalytic activity">
    <reaction evidence="4 5 6">
        <text>an acyl phosphate + H2O = a carboxylate + phosphate + H(+)</text>
        <dbReference type="Rhea" id="RHEA:14965"/>
        <dbReference type="ChEBI" id="CHEBI:15377"/>
        <dbReference type="ChEBI" id="CHEBI:15378"/>
        <dbReference type="ChEBI" id="CHEBI:29067"/>
        <dbReference type="ChEBI" id="CHEBI:43474"/>
        <dbReference type="ChEBI" id="CHEBI:59918"/>
        <dbReference type="EC" id="3.6.1.7"/>
    </reaction>
</comment>
<feature type="domain" description="Acylphosphatase-like" evidence="9">
    <location>
        <begin position="7"/>
        <end position="93"/>
    </location>
</feature>
<dbReference type="InterPro" id="IPR017968">
    <property type="entry name" value="Acylphosphatase_CS"/>
</dbReference>
<dbReference type="EC" id="3.6.1.7" evidence="2 5"/>
<feature type="active site" evidence="5">
    <location>
        <position position="40"/>
    </location>
</feature>
<comment type="similarity">
    <text evidence="1 7">Belongs to the acylphosphatase family.</text>
</comment>
<reference evidence="10" key="1">
    <citation type="submission" date="2020-02" db="EMBL/GenBank/DDBJ databases">
        <authorList>
            <person name="Meier V. D."/>
        </authorList>
    </citation>
    <scope>NUCLEOTIDE SEQUENCE</scope>
    <source>
        <strain evidence="10">AVDCRST_MAG02</strain>
    </source>
</reference>
<evidence type="ECO:0000256" key="5">
    <source>
        <dbReference type="PROSITE-ProRule" id="PRU00520"/>
    </source>
</evidence>
<dbReference type="GO" id="GO:0003998">
    <property type="term" value="F:acylphosphatase activity"/>
    <property type="evidence" value="ECO:0007669"/>
    <property type="project" value="UniProtKB-EC"/>
</dbReference>
<dbReference type="SUPFAM" id="SSF54975">
    <property type="entry name" value="Acylphosphatase/BLUF domain-like"/>
    <property type="match status" value="1"/>
</dbReference>
<dbReference type="PROSITE" id="PS00150">
    <property type="entry name" value="ACYLPHOSPHATASE_1"/>
    <property type="match status" value="1"/>
</dbReference>
<dbReference type="InterPro" id="IPR001792">
    <property type="entry name" value="Acylphosphatase-like_dom"/>
</dbReference>